<feature type="compositionally biased region" description="Polar residues" evidence="1">
    <location>
        <begin position="12"/>
        <end position="37"/>
    </location>
</feature>
<dbReference type="KEGG" id="rlc:K227x_37900"/>
<feature type="region of interest" description="Disordered" evidence="1">
    <location>
        <begin position="218"/>
        <end position="258"/>
    </location>
</feature>
<dbReference type="Proteomes" id="UP000318538">
    <property type="component" value="Chromosome"/>
</dbReference>
<accession>A0A517NE38</accession>
<feature type="region of interest" description="Disordered" evidence="1">
    <location>
        <begin position="1"/>
        <end position="70"/>
    </location>
</feature>
<proteinExistence type="predicted"/>
<protein>
    <submittedName>
        <fullName evidence="2">Uncharacterized protein</fullName>
    </submittedName>
</protein>
<feature type="compositionally biased region" description="Polar residues" evidence="1">
    <location>
        <begin position="218"/>
        <end position="242"/>
    </location>
</feature>
<evidence type="ECO:0000313" key="2">
    <source>
        <dbReference type="EMBL" id="QDT05390.1"/>
    </source>
</evidence>
<name>A0A517NE38_9BACT</name>
<gene>
    <name evidence="2" type="ORF">K227x_37900</name>
</gene>
<evidence type="ECO:0000313" key="3">
    <source>
        <dbReference type="Proteomes" id="UP000318538"/>
    </source>
</evidence>
<keyword evidence="3" id="KW-1185">Reference proteome</keyword>
<sequence>MAEGYRHCVAVRTTSAKGNTDDQVSQKSRRNGSQFGSPKSRRDDSNLPVVLTTGTDRKTNNSLSPLARSPLKAAIGRGEKAAHSADTDGQGHRQRAVATAWLTRQLVPKGTPTIWFPQSPAGTAGNSVPQSPAGTTAKLPVVLTTGTNRKTNNSLSPLARSPLKAAIGRGGKAAHSADTDGQGHRQRAVATAWLKGQLVPKGTPTIWFPKIPAGTVGNSVPQSPAGTTGNSVPQSPAGTTAIQFPKVPQGRQQNCRWS</sequence>
<evidence type="ECO:0000256" key="1">
    <source>
        <dbReference type="SAM" id="MobiDB-lite"/>
    </source>
</evidence>
<dbReference type="AlphaFoldDB" id="A0A517NE38"/>
<dbReference type="EMBL" id="CP036525">
    <property type="protein sequence ID" value="QDT05390.1"/>
    <property type="molecule type" value="Genomic_DNA"/>
</dbReference>
<organism evidence="2 3">
    <name type="scientific">Rubripirellula lacrimiformis</name>
    <dbReference type="NCBI Taxonomy" id="1930273"/>
    <lineage>
        <taxon>Bacteria</taxon>
        <taxon>Pseudomonadati</taxon>
        <taxon>Planctomycetota</taxon>
        <taxon>Planctomycetia</taxon>
        <taxon>Pirellulales</taxon>
        <taxon>Pirellulaceae</taxon>
        <taxon>Rubripirellula</taxon>
    </lineage>
</organism>
<reference evidence="2 3" key="1">
    <citation type="submission" date="2019-02" db="EMBL/GenBank/DDBJ databases">
        <title>Deep-cultivation of Planctomycetes and their phenomic and genomic characterization uncovers novel biology.</title>
        <authorList>
            <person name="Wiegand S."/>
            <person name="Jogler M."/>
            <person name="Boedeker C."/>
            <person name="Pinto D."/>
            <person name="Vollmers J."/>
            <person name="Rivas-Marin E."/>
            <person name="Kohn T."/>
            <person name="Peeters S.H."/>
            <person name="Heuer A."/>
            <person name="Rast P."/>
            <person name="Oberbeckmann S."/>
            <person name="Bunk B."/>
            <person name="Jeske O."/>
            <person name="Meyerdierks A."/>
            <person name="Storesund J.E."/>
            <person name="Kallscheuer N."/>
            <person name="Luecker S."/>
            <person name="Lage O.M."/>
            <person name="Pohl T."/>
            <person name="Merkel B.J."/>
            <person name="Hornburger P."/>
            <person name="Mueller R.-W."/>
            <person name="Bruemmer F."/>
            <person name="Labrenz M."/>
            <person name="Spormann A.M."/>
            <person name="Op den Camp H."/>
            <person name="Overmann J."/>
            <person name="Amann R."/>
            <person name="Jetten M.S.M."/>
            <person name="Mascher T."/>
            <person name="Medema M.H."/>
            <person name="Devos D.P."/>
            <person name="Kaster A.-K."/>
            <person name="Ovreas L."/>
            <person name="Rohde M."/>
            <person name="Galperin M.Y."/>
            <person name="Jogler C."/>
        </authorList>
    </citation>
    <scope>NUCLEOTIDE SEQUENCE [LARGE SCALE GENOMIC DNA]</scope>
    <source>
        <strain evidence="2 3">K22_7</strain>
    </source>
</reference>